<organism evidence="3 4">
    <name type="scientific">Panacagrimonas perspica</name>
    <dbReference type="NCBI Taxonomy" id="381431"/>
    <lineage>
        <taxon>Bacteria</taxon>
        <taxon>Pseudomonadati</taxon>
        <taxon>Pseudomonadota</taxon>
        <taxon>Gammaproteobacteria</taxon>
        <taxon>Nevskiales</taxon>
        <taxon>Nevskiaceae</taxon>
        <taxon>Panacagrimonas</taxon>
    </lineage>
</organism>
<dbReference type="PANTHER" id="PTHR42870">
    <property type="entry name" value="ACETYL-COA C-ACETYLTRANSFERASE"/>
    <property type="match status" value="1"/>
</dbReference>
<feature type="domain" description="Thiolase N-terminal" evidence="1">
    <location>
        <begin position="14"/>
        <end position="228"/>
    </location>
</feature>
<dbReference type="InterPro" id="IPR002155">
    <property type="entry name" value="Thiolase"/>
</dbReference>
<dbReference type="Pfam" id="PF00108">
    <property type="entry name" value="Thiolase_N"/>
    <property type="match status" value="1"/>
</dbReference>
<keyword evidence="4" id="KW-1185">Reference proteome</keyword>
<comment type="caution">
    <text evidence="3">The sequence shown here is derived from an EMBL/GenBank/DDBJ whole genome shotgun (WGS) entry which is preliminary data.</text>
</comment>
<evidence type="ECO:0000313" key="4">
    <source>
        <dbReference type="Proteomes" id="UP000295341"/>
    </source>
</evidence>
<dbReference type="EMBL" id="SOBT01000008">
    <property type="protein sequence ID" value="TDU31685.1"/>
    <property type="molecule type" value="Genomic_DNA"/>
</dbReference>
<keyword evidence="3" id="KW-0808">Transferase</keyword>
<dbReference type="InterPro" id="IPR055140">
    <property type="entry name" value="Thiolase_C_2"/>
</dbReference>
<reference evidence="3 4" key="1">
    <citation type="submission" date="2019-03" db="EMBL/GenBank/DDBJ databases">
        <title>Genomic Encyclopedia of Type Strains, Phase IV (KMG-IV): sequencing the most valuable type-strain genomes for metagenomic binning, comparative biology and taxonomic classification.</title>
        <authorList>
            <person name="Goeker M."/>
        </authorList>
    </citation>
    <scope>NUCLEOTIDE SEQUENCE [LARGE SCALE GENOMIC DNA]</scope>
    <source>
        <strain evidence="3 4">DSM 26377</strain>
    </source>
</reference>
<dbReference type="RefSeq" id="WP_133880251.1">
    <property type="nucleotide sequence ID" value="NZ_MWIN01000012.1"/>
</dbReference>
<dbReference type="InterPro" id="IPR016039">
    <property type="entry name" value="Thiolase-like"/>
</dbReference>
<dbReference type="GO" id="GO:0003988">
    <property type="term" value="F:acetyl-CoA C-acyltransferase activity"/>
    <property type="evidence" value="ECO:0007669"/>
    <property type="project" value="UniProtKB-ARBA"/>
</dbReference>
<accession>A0A4S3K4U2</accession>
<protein>
    <submittedName>
        <fullName evidence="3">Acetyl-CoA acetyltransferase</fullName>
    </submittedName>
</protein>
<evidence type="ECO:0000259" key="1">
    <source>
        <dbReference type="Pfam" id="PF00108"/>
    </source>
</evidence>
<dbReference type="Proteomes" id="UP000295341">
    <property type="component" value="Unassembled WGS sequence"/>
</dbReference>
<dbReference type="PANTHER" id="PTHR42870:SF1">
    <property type="entry name" value="NON-SPECIFIC LIPID-TRANSFER PROTEIN-LIKE 2"/>
    <property type="match status" value="1"/>
</dbReference>
<name>A0A4S3K4U2_9GAMM</name>
<evidence type="ECO:0000259" key="2">
    <source>
        <dbReference type="Pfam" id="PF22691"/>
    </source>
</evidence>
<dbReference type="CDD" id="cd00829">
    <property type="entry name" value="SCP-x_thiolase"/>
    <property type="match status" value="1"/>
</dbReference>
<dbReference type="Gene3D" id="3.40.47.10">
    <property type="match status" value="1"/>
</dbReference>
<dbReference type="InterPro" id="IPR020616">
    <property type="entry name" value="Thiolase_N"/>
</dbReference>
<dbReference type="Pfam" id="PF22691">
    <property type="entry name" value="Thiolase_C_1"/>
    <property type="match status" value="1"/>
</dbReference>
<evidence type="ECO:0000313" key="3">
    <source>
        <dbReference type="EMBL" id="TDU31685.1"/>
    </source>
</evidence>
<dbReference type="OrthoDB" id="7053663at2"/>
<dbReference type="SUPFAM" id="SSF53901">
    <property type="entry name" value="Thiolase-like"/>
    <property type="match status" value="2"/>
</dbReference>
<dbReference type="PIRSF" id="PIRSF000429">
    <property type="entry name" value="Ac-CoA_Ac_transf"/>
    <property type="match status" value="1"/>
</dbReference>
<gene>
    <name evidence="3" type="ORF">DFR24_1062</name>
</gene>
<dbReference type="AlphaFoldDB" id="A0A4S3K4U2"/>
<sequence length="395" mass="41492">MTVVRGARSRCCIVGIGQSEYTRWGGIKDRSQFQVTAEAILSALDDAGLRPEDVDGLSSFSNDSNEANLMQVALGIPKLRLASMVWSGAGGGTCGSISLACSAIESGRADVVVAYRGLCQGQGKRFGRHGQGRVNGNFVDPFGLMAPPQMLAMIVQRFMHLYPITAEHLAEVALNARANANRNPFAVMHDRALTREDYFAARWIAEPLRLYDCCLETDGAAAVVITSAARARDARSRPVEILSAVQGSGPGWGSGALSGHNMPDADYASTNCRALAAELFGSAGLTPGDIDVAQIYDHFSGMVLMALEDLGFCGKGESGAFVASGALRWPDGELPINTSGGQLSEAYVHGMNLVVEGVRQMRGTSTSQVADAKTCLVTGGLGVAPSSAMILGRNG</sequence>
<proteinExistence type="predicted"/>
<feature type="domain" description="Thiolase C-terminal" evidence="2">
    <location>
        <begin position="265"/>
        <end position="392"/>
    </location>
</feature>